<dbReference type="Gene3D" id="3.40.630.30">
    <property type="match status" value="1"/>
</dbReference>
<dbReference type="InterPro" id="IPR052523">
    <property type="entry name" value="Trichothecene_AcTrans"/>
</dbReference>
<name>A0ABR3TVT0_9PEZI</name>
<dbReference type="Pfam" id="PF13673">
    <property type="entry name" value="Acetyltransf_10"/>
    <property type="match status" value="1"/>
</dbReference>
<feature type="region of interest" description="Disordered" evidence="1">
    <location>
        <begin position="240"/>
        <end position="265"/>
    </location>
</feature>
<accession>A0ABR3TVT0</accession>
<dbReference type="PANTHER" id="PTHR42791">
    <property type="entry name" value="GNAT FAMILY ACETYLTRANSFERASE"/>
    <property type="match status" value="1"/>
</dbReference>
<gene>
    <name evidence="3" type="ORF">SLS58_003651</name>
</gene>
<dbReference type="EMBL" id="JAKEKT020000018">
    <property type="protein sequence ID" value="KAL1645767.1"/>
    <property type="molecule type" value="Genomic_DNA"/>
</dbReference>
<evidence type="ECO:0000313" key="4">
    <source>
        <dbReference type="Proteomes" id="UP001521184"/>
    </source>
</evidence>
<evidence type="ECO:0000313" key="3">
    <source>
        <dbReference type="EMBL" id="KAL1645767.1"/>
    </source>
</evidence>
<sequence length="265" mass="29620">MPFKVQPTTLSDIPQLVDIYFAAFSRNAFGSAVFPDAPAVRQWWIDTLSRELQHQKGVAMYNLVEYADGTDTPVFADEQKHNKNIVAFAKWLRPMEGPDSAEAAIETQTEEPLPAGCDQELFTRYFAELNRRHKACMGTRAHCPPPAQRRRQSTMGNTPSKKGDDLELLATHPSHQRRGAASALVNHVLGSDDCSNPANVNANYDAYLEASPEGLSTYRRLGFEKRDGFDVEIEGEPYETLMMVRPAAGKREKTGNGEEEEEEKT</sequence>
<evidence type="ECO:0000259" key="2">
    <source>
        <dbReference type="Pfam" id="PF13673"/>
    </source>
</evidence>
<reference evidence="3 4" key="1">
    <citation type="journal article" date="2023" name="Plant Dis.">
        <title>First Report of Diplodia intermedia Causing Canker and Dieback Diseases on Apple Trees in Canada.</title>
        <authorList>
            <person name="Ellouze W."/>
            <person name="Ilyukhin E."/>
            <person name="Sulman M."/>
            <person name="Ali S."/>
        </authorList>
    </citation>
    <scope>NUCLEOTIDE SEQUENCE [LARGE SCALE GENOMIC DNA]</scope>
    <source>
        <strain evidence="3 4">M45-28</strain>
    </source>
</reference>
<organism evidence="3 4">
    <name type="scientific">Diplodia intermedia</name>
    <dbReference type="NCBI Taxonomy" id="856260"/>
    <lineage>
        <taxon>Eukaryota</taxon>
        <taxon>Fungi</taxon>
        <taxon>Dikarya</taxon>
        <taxon>Ascomycota</taxon>
        <taxon>Pezizomycotina</taxon>
        <taxon>Dothideomycetes</taxon>
        <taxon>Dothideomycetes incertae sedis</taxon>
        <taxon>Botryosphaeriales</taxon>
        <taxon>Botryosphaeriaceae</taxon>
        <taxon>Diplodia</taxon>
    </lineage>
</organism>
<feature type="domain" description="N-acetyltransferase" evidence="2">
    <location>
        <begin position="160"/>
        <end position="226"/>
    </location>
</feature>
<proteinExistence type="predicted"/>
<feature type="region of interest" description="Disordered" evidence="1">
    <location>
        <begin position="140"/>
        <end position="166"/>
    </location>
</feature>
<dbReference type="InterPro" id="IPR016181">
    <property type="entry name" value="Acyl_CoA_acyltransferase"/>
</dbReference>
<keyword evidence="4" id="KW-1185">Reference proteome</keyword>
<evidence type="ECO:0000256" key="1">
    <source>
        <dbReference type="SAM" id="MobiDB-lite"/>
    </source>
</evidence>
<dbReference type="PANTHER" id="PTHR42791:SF17">
    <property type="entry name" value="ACETYLTRANSFERASE, GNAT FAMILY FAMILY (AFU_ORTHOLOGUE AFUA_8G05690)"/>
    <property type="match status" value="1"/>
</dbReference>
<dbReference type="InterPro" id="IPR000182">
    <property type="entry name" value="GNAT_dom"/>
</dbReference>
<protein>
    <recommendedName>
        <fullName evidence="2">N-acetyltransferase domain-containing protein</fullName>
    </recommendedName>
</protein>
<comment type="caution">
    <text evidence="3">The sequence shown here is derived from an EMBL/GenBank/DDBJ whole genome shotgun (WGS) entry which is preliminary data.</text>
</comment>
<dbReference type="SUPFAM" id="SSF55729">
    <property type="entry name" value="Acyl-CoA N-acyltransferases (Nat)"/>
    <property type="match status" value="1"/>
</dbReference>
<dbReference type="CDD" id="cd04301">
    <property type="entry name" value="NAT_SF"/>
    <property type="match status" value="1"/>
</dbReference>
<dbReference type="Proteomes" id="UP001521184">
    <property type="component" value="Unassembled WGS sequence"/>
</dbReference>